<dbReference type="Proteomes" id="UP001597233">
    <property type="component" value="Unassembled WGS sequence"/>
</dbReference>
<keyword evidence="2" id="KW-1185">Reference proteome</keyword>
<sequence length="59" mass="6637">MIIGIELRLEVLWSASKESEPCGGHHLKALSHVKILFSKFSYDNIRRTQGEDGNKNNPA</sequence>
<evidence type="ECO:0000313" key="2">
    <source>
        <dbReference type="Proteomes" id="UP001597233"/>
    </source>
</evidence>
<reference evidence="2" key="1">
    <citation type="journal article" date="2019" name="Int. J. Syst. Evol. Microbiol.">
        <title>The Global Catalogue of Microorganisms (GCM) 10K type strain sequencing project: providing services to taxonomists for standard genome sequencing and annotation.</title>
        <authorList>
            <consortium name="The Broad Institute Genomics Platform"/>
            <consortium name="The Broad Institute Genome Sequencing Center for Infectious Disease"/>
            <person name="Wu L."/>
            <person name="Ma J."/>
        </authorList>
    </citation>
    <scope>NUCLEOTIDE SEQUENCE [LARGE SCALE GENOMIC DNA]</scope>
    <source>
        <strain evidence="2">CCUG 54950</strain>
    </source>
</reference>
<comment type="caution">
    <text evidence="1">The sequence shown here is derived from an EMBL/GenBank/DDBJ whole genome shotgun (WGS) entry which is preliminary data.</text>
</comment>
<accession>A0ABW4RNG3</accession>
<evidence type="ECO:0000313" key="1">
    <source>
        <dbReference type="EMBL" id="MFD1887842.1"/>
    </source>
</evidence>
<gene>
    <name evidence="1" type="ORF">ACFSC9_20390</name>
</gene>
<protein>
    <submittedName>
        <fullName evidence="1">Uncharacterized protein</fullName>
    </submittedName>
</protein>
<dbReference type="EMBL" id="JBHUEH010000032">
    <property type="protein sequence ID" value="MFD1887842.1"/>
    <property type="molecule type" value="Genomic_DNA"/>
</dbReference>
<dbReference type="RefSeq" id="WP_347323871.1">
    <property type="nucleotide sequence ID" value="NZ_JBCGUH010000002.1"/>
</dbReference>
<name>A0ABW4RNG3_9BACL</name>
<organism evidence="1 2">
    <name type="scientific">Paenibacillus wenxiniae</name>
    <dbReference type="NCBI Taxonomy" id="1636843"/>
    <lineage>
        <taxon>Bacteria</taxon>
        <taxon>Bacillati</taxon>
        <taxon>Bacillota</taxon>
        <taxon>Bacilli</taxon>
        <taxon>Bacillales</taxon>
        <taxon>Paenibacillaceae</taxon>
        <taxon>Paenibacillus</taxon>
    </lineage>
</organism>
<proteinExistence type="predicted"/>